<accession>A0ABN8BB97</accession>
<evidence type="ECO:0000256" key="5">
    <source>
        <dbReference type="ARBA" id="ARBA00023006"/>
    </source>
</evidence>
<reference evidence="7" key="1">
    <citation type="submission" date="2021-12" db="EMBL/GenBank/DDBJ databases">
        <authorList>
            <person name="King R."/>
        </authorList>
    </citation>
    <scope>NUCLEOTIDE SEQUENCE</scope>
</reference>
<protein>
    <recommendedName>
        <fullName evidence="2">Ubiquitin-like-conjugating enzyme ATG10</fullName>
    </recommendedName>
    <alternativeName>
        <fullName evidence="6">Autophagy-related protein 10</fullName>
    </alternativeName>
</protein>
<name>A0ABN8BB97_CHISP</name>
<keyword evidence="5" id="KW-0072">Autophagy</keyword>
<evidence type="ECO:0000256" key="4">
    <source>
        <dbReference type="ARBA" id="ARBA00022786"/>
    </source>
</evidence>
<evidence type="ECO:0000313" key="8">
    <source>
        <dbReference type="Proteomes" id="UP001153292"/>
    </source>
</evidence>
<evidence type="ECO:0000256" key="6">
    <source>
        <dbReference type="ARBA" id="ARBA00029833"/>
    </source>
</evidence>
<proteinExistence type="inferred from homology"/>
<evidence type="ECO:0000313" key="7">
    <source>
        <dbReference type="EMBL" id="CAH0407119.1"/>
    </source>
</evidence>
<dbReference type="InterPro" id="IPR007135">
    <property type="entry name" value="Atg3/Atg10"/>
</dbReference>
<keyword evidence="8" id="KW-1185">Reference proteome</keyword>
<organism evidence="7 8">
    <name type="scientific">Chilo suppressalis</name>
    <name type="common">Asiatic rice borer moth</name>
    <dbReference type="NCBI Taxonomy" id="168631"/>
    <lineage>
        <taxon>Eukaryota</taxon>
        <taxon>Metazoa</taxon>
        <taxon>Ecdysozoa</taxon>
        <taxon>Arthropoda</taxon>
        <taxon>Hexapoda</taxon>
        <taxon>Insecta</taxon>
        <taxon>Pterygota</taxon>
        <taxon>Neoptera</taxon>
        <taxon>Endopterygota</taxon>
        <taxon>Lepidoptera</taxon>
        <taxon>Glossata</taxon>
        <taxon>Ditrysia</taxon>
        <taxon>Pyraloidea</taxon>
        <taxon>Crambidae</taxon>
        <taxon>Crambinae</taxon>
        <taxon>Chilo</taxon>
    </lineage>
</organism>
<comment type="similarity">
    <text evidence="1">Belongs to the ATG10 family.</text>
</comment>
<evidence type="ECO:0000256" key="2">
    <source>
        <dbReference type="ARBA" id="ARBA00021099"/>
    </source>
</evidence>
<dbReference type="Pfam" id="PF03987">
    <property type="entry name" value="Autophagy_act_C"/>
    <property type="match status" value="1"/>
</dbReference>
<gene>
    <name evidence="7" type="ORF">CHILSU_LOCUS10516</name>
</gene>
<sequence length="168" mass="19561">MSIKNGITIEEFIESCNKFCEISERLSDGWKFYGNEVDKYKSYIKKCSFLQQVKSDINTLLRAEFVIFYNLSYGVPSFSFNVWNSSGVLLSLEEIRQMSLISINKDNFFSIITQQEHPVLLRPYFVIHPCHTEVLLRELKEVSKNIIVTFLGLVTPLLRLDLPFEYGL</sequence>
<dbReference type="Gene3D" id="3.30.1460.50">
    <property type="match status" value="1"/>
</dbReference>
<evidence type="ECO:0000256" key="1">
    <source>
        <dbReference type="ARBA" id="ARBA00005696"/>
    </source>
</evidence>
<keyword evidence="4" id="KW-0833">Ubl conjugation pathway</keyword>
<dbReference type="Proteomes" id="UP001153292">
    <property type="component" value="Chromosome 7"/>
</dbReference>
<dbReference type="PANTHER" id="PTHR14957:SF1">
    <property type="entry name" value="UBIQUITIN-LIKE-CONJUGATING ENZYME ATG10"/>
    <property type="match status" value="1"/>
</dbReference>
<evidence type="ECO:0000256" key="3">
    <source>
        <dbReference type="ARBA" id="ARBA00022679"/>
    </source>
</evidence>
<keyword evidence="3" id="KW-0808">Transferase</keyword>
<dbReference type="EMBL" id="OU963900">
    <property type="protein sequence ID" value="CAH0407119.1"/>
    <property type="molecule type" value="Genomic_DNA"/>
</dbReference>
<dbReference type="PANTHER" id="PTHR14957">
    <property type="entry name" value="UBIQUITIN-LIKE-CONJUGATING ENZYME ATG10"/>
    <property type="match status" value="1"/>
</dbReference>